<feature type="compositionally biased region" description="Basic and acidic residues" evidence="1">
    <location>
        <begin position="19"/>
        <end position="29"/>
    </location>
</feature>
<dbReference type="GeneID" id="100378397"/>
<name>A0ABM0GZP0_SACKO</name>
<sequence length="158" mass="17713">MPKRPRSEEYSSPLQLKTHVGDKQMNESKEENMKAVYDKTRTLLYSANASKTSNGVPKVNGDCNGSNIVPILPSGQTVINCEGKIVPATQAKPSDIPGNGCRHCNRQQCSLSPCHYCEKTICNRCQRYCDNCMQAYCLFCTIINYDDQYEKRLCVNCA</sequence>
<protein>
    <submittedName>
        <fullName evidence="3">Apoptosis regulatory protein Siva-like isoform X1</fullName>
    </submittedName>
</protein>
<evidence type="ECO:0000256" key="1">
    <source>
        <dbReference type="SAM" id="MobiDB-lite"/>
    </source>
</evidence>
<accession>A0ABM0GZP0</accession>
<organism evidence="2 3">
    <name type="scientific">Saccoglossus kowalevskii</name>
    <name type="common">Acorn worm</name>
    <dbReference type="NCBI Taxonomy" id="10224"/>
    <lineage>
        <taxon>Eukaryota</taxon>
        <taxon>Metazoa</taxon>
        <taxon>Hemichordata</taxon>
        <taxon>Enteropneusta</taxon>
        <taxon>Harrimaniidae</taxon>
        <taxon>Saccoglossus</taxon>
    </lineage>
</organism>
<gene>
    <name evidence="3" type="primary">LOC100378397</name>
</gene>
<dbReference type="PANTHER" id="PTHR14365:SF1">
    <property type="entry name" value="APOPTOSIS REGULATORY PROTEIN SIVA"/>
    <property type="match status" value="1"/>
</dbReference>
<dbReference type="Pfam" id="PF05458">
    <property type="entry name" value="Siva"/>
    <property type="match status" value="1"/>
</dbReference>
<reference evidence="3" key="1">
    <citation type="submission" date="2025-08" db="UniProtKB">
        <authorList>
            <consortium name="RefSeq"/>
        </authorList>
    </citation>
    <scope>IDENTIFICATION</scope>
    <source>
        <tissue evidence="3">Testes</tissue>
    </source>
</reference>
<dbReference type="Proteomes" id="UP000694865">
    <property type="component" value="Unplaced"/>
</dbReference>
<dbReference type="RefSeq" id="XP_002740968.1">
    <property type="nucleotide sequence ID" value="XM_002740922.2"/>
</dbReference>
<keyword evidence="2" id="KW-1185">Reference proteome</keyword>
<proteinExistence type="predicted"/>
<feature type="region of interest" description="Disordered" evidence="1">
    <location>
        <begin position="1"/>
        <end position="29"/>
    </location>
</feature>
<evidence type="ECO:0000313" key="2">
    <source>
        <dbReference type="Proteomes" id="UP000694865"/>
    </source>
</evidence>
<evidence type="ECO:0000313" key="3">
    <source>
        <dbReference type="RefSeq" id="XP_002740968.1"/>
    </source>
</evidence>
<dbReference type="InterPro" id="IPR022773">
    <property type="entry name" value="Siva"/>
</dbReference>
<dbReference type="PANTHER" id="PTHR14365">
    <property type="entry name" value="APOPTOSIS REGULATORY PROTEIN SIVA"/>
    <property type="match status" value="1"/>
</dbReference>